<comment type="caution">
    <text evidence="2">The sequence shown here is derived from an EMBL/GenBank/DDBJ whole genome shotgun (WGS) entry which is preliminary data.</text>
</comment>
<evidence type="ECO:0000259" key="1">
    <source>
        <dbReference type="Pfam" id="PF03422"/>
    </source>
</evidence>
<name>A0ABT9ZQE6_9BACI</name>
<accession>A0ABT9ZQE6</accession>
<evidence type="ECO:0000313" key="2">
    <source>
        <dbReference type="EMBL" id="MDQ0253175.1"/>
    </source>
</evidence>
<keyword evidence="3" id="KW-1185">Reference proteome</keyword>
<gene>
    <name evidence="2" type="ORF">J2S74_000547</name>
</gene>
<sequence length="180" mass="20780">MPEEEGSSLLADVIYQKESKWNVYQEETYHLSKRLRGITSICFVLNKKVHIKGFSFEKSNRAFKQNLATESDHIYGDTFTISGNCVEGIGNNVSLEFKEMDFTNEGATKLVVYGKSPIDKNTIHIRFANEEGETNQLVEFTQSDEYEERVFELDKVTGIHKVTFIFLPGSNFDFGWFRFM</sequence>
<organism evidence="2 3">
    <name type="scientific">Evansella vedderi</name>
    <dbReference type="NCBI Taxonomy" id="38282"/>
    <lineage>
        <taxon>Bacteria</taxon>
        <taxon>Bacillati</taxon>
        <taxon>Bacillota</taxon>
        <taxon>Bacilli</taxon>
        <taxon>Bacillales</taxon>
        <taxon>Bacillaceae</taxon>
        <taxon>Evansella</taxon>
    </lineage>
</organism>
<dbReference type="CDD" id="cd04084">
    <property type="entry name" value="CBM6_xylanase-like"/>
    <property type="match status" value="1"/>
</dbReference>
<feature type="domain" description="CBM6" evidence="1">
    <location>
        <begin position="81"/>
        <end position="179"/>
    </location>
</feature>
<dbReference type="Pfam" id="PF03422">
    <property type="entry name" value="CBM_6"/>
    <property type="match status" value="1"/>
</dbReference>
<dbReference type="InterPro" id="IPR005084">
    <property type="entry name" value="CBM6"/>
</dbReference>
<dbReference type="EMBL" id="JAUSUG010000002">
    <property type="protein sequence ID" value="MDQ0253175.1"/>
    <property type="molecule type" value="Genomic_DNA"/>
</dbReference>
<dbReference type="Proteomes" id="UP001230005">
    <property type="component" value="Unassembled WGS sequence"/>
</dbReference>
<dbReference type="SUPFAM" id="SSF49785">
    <property type="entry name" value="Galactose-binding domain-like"/>
    <property type="match status" value="1"/>
</dbReference>
<dbReference type="Gene3D" id="2.60.120.260">
    <property type="entry name" value="Galactose-binding domain-like"/>
    <property type="match status" value="1"/>
</dbReference>
<protein>
    <recommendedName>
        <fullName evidence="1">CBM6 domain-containing protein</fullName>
    </recommendedName>
</protein>
<dbReference type="InterPro" id="IPR008979">
    <property type="entry name" value="Galactose-bd-like_sf"/>
</dbReference>
<proteinExistence type="predicted"/>
<reference evidence="2 3" key="1">
    <citation type="submission" date="2023-07" db="EMBL/GenBank/DDBJ databases">
        <title>Genomic Encyclopedia of Type Strains, Phase IV (KMG-IV): sequencing the most valuable type-strain genomes for metagenomic binning, comparative biology and taxonomic classification.</title>
        <authorList>
            <person name="Goeker M."/>
        </authorList>
    </citation>
    <scope>NUCLEOTIDE SEQUENCE [LARGE SCALE GENOMIC DNA]</scope>
    <source>
        <strain evidence="2 3">DSM 9768</strain>
    </source>
</reference>
<evidence type="ECO:0000313" key="3">
    <source>
        <dbReference type="Proteomes" id="UP001230005"/>
    </source>
</evidence>